<feature type="domain" description="Solute-binding protein family 5" evidence="4">
    <location>
        <begin position="74"/>
        <end position="391"/>
    </location>
</feature>
<reference evidence="5" key="1">
    <citation type="journal article" date="2013" name="Genome Biol.">
        <title>Comparative genomics of the core and accessory genomes of 48 Sinorhizobium strains comprising five genospecies.</title>
        <authorList>
            <person name="Sugawara M."/>
            <person name="Epstein B."/>
            <person name="Badgley B.D."/>
            <person name="Unno T."/>
            <person name="Xu L."/>
            <person name="Reese J."/>
            <person name="Gyaneshwar P."/>
            <person name="Denny R."/>
            <person name="Mudge J."/>
            <person name="Bharti A.K."/>
            <person name="Farmer A.D."/>
            <person name="May G.D."/>
            <person name="Woodward J.E."/>
            <person name="Medigue C."/>
            <person name="Vallenet D."/>
            <person name="Lajus A."/>
            <person name="Rouy Z."/>
            <person name="Martinez-Vaz B."/>
            <person name="Tiffin P."/>
            <person name="Young N.D."/>
            <person name="Sadowsky M.J."/>
        </authorList>
    </citation>
    <scope>NUCLEOTIDE SEQUENCE</scope>
    <source>
        <strain evidence="5">M1</strain>
    </source>
</reference>
<dbReference type="Gene3D" id="3.90.76.10">
    <property type="entry name" value="Dipeptide-binding Protein, Domain 1"/>
    <property type="match status" value="1"/>
</dbReference>
<dbReference type="GO" id="GO:0030288">
    <property type="term" value="C:outer membrane-bounded periplasmic space"/>
    <property type="evidence" value="ECO:0007669"/>
    <property type="project" value="UniProtKB-ARBA"/>
</dbReference>
<dbReference type="InterPro" id="IPR030678">
    <property type="entry name" value="Peptide/Ni-bd"/>
</dbReference>
<evidence type="ECO:0000256" key="3">
    <source>
        <dbReference type="SAM" id="SignalP"/>
    </source>
</evidence>
<comment type="subcellular location">
    <subcellularLocation>
        <location evidence="1">Periplasm</location>
    </subcellularLocation>
</comment>
<comment type="caution">
    <text evidence="5">The sequence shown here is derived from an EMBL/GenBank/DDBJ whole genome shotgun (WGS) entry which is preliminary data.</text>
</comment>
<sequence length="508" mass="56039">MPKGKIYLAAGISGLLAVAGIAPQSFAANETVTVVLPEEPPSLEPCESKHSSVGRVLIQNITEPLTVIDPQTGKVKPELATSWEQTAPDTWRFHLREGVKFSDGAPFDARAVVASIERLQRGDMTCNTKQQTLGGVDVQTTIVSDYVVDFKTNKPIPIFPTMMTVVQMSSPNMKLEGASRRPIGTGPYVLTAWNAGTDITVERRDDYWGEKPVVAGARYVWRSESALRAAMVATGEADLTPIISVADANNLETDLAYPNGETTRLRISTNVPPLDDKRVRLALNLAIDREGLKVLFGEEAKLAEQLVGPNVNGFNPDIQPFPYDPEKAKQLLAEAKADGVPVDKAITIIGRNEIYVNAGEALEAMQAMWSEVGLNTQIRMFDTGNWLRYQNRPFPEPDMANLHQDQHDNLLGDATFTAFNKYDSEGVNSAVYDKRVDDLIAKAEPATGETRTKAFQEAFKLLHDDIVADVYMYHMIGYTRVSPRLDWRPSLATNSEIDLSEIRFQASE</sequence>
<dbReference type="InterPro" id="IPR039424">
    <property type="entry name" value="SBP_5"/>
</dbReference>
<accession>A0A6G1WH61</accession>
<protein>
    <submittedName>
        <fullName evidence="5">Peptide ABC transporter substrate-binding protein</fullName>
    </submittedName>
</protein>
<evidence type="ECO:0000313" key="5">
    <source>
        <dbReference type="EMBL" id="MQW69061.1"/>
    </source>
</evidence>
<dbReference type="Pfam" id="PF00496">
    <property type="entry name" value="SBP_bac_5"/>
    <property type="match status" value="1"/>
</dbReference>
<name>A0A6G1WH61_9HYPH</name>
<dbReference type="CDD" id="cd08491">
    <property type="entry name" value="PBP2_NikA_DppA_OppA_like_12"/>
    <property type="match status" value="1"/>
</dbReference>
<dbReference type="AlphaFoldDB" id="A0A6G1WH61"/>
<dbReference type="InterPro" id="IPR000914">
    <property type="entry name" value="SBP_5_dom"/>
</dbReference>
<evidence type="ECO:0000256" key="2">
    <source>
        <dbReference type="ARBA" id="ARBA00005695"/>
    </source>
</evidence>
<feature type="signal peptide" evidence="3">
    <location>
        <begin position="1"/>
        <end position="27"/>
    </location>
</feature>
<organism evidence="5">
    <name type="scientific">Sinorhizobium medicae</name>
    <dbReference type="NCBI Taxonomy" id="110321"/>
    <lineage>
        <taxon>Bacteria</taxon>
        <taxon>Pseudomonadati</taxon>
        <taxon>Pseudomonadota</taxon>
        <taxon>Alphaproteobacteria</taxon>
        <taxon>Hyphomicrobiales</taxon>
        <taxon>Rhizobiaceae</taxon>
        <taxon>Sinorhizobium/Ensifer group</taxon>
        <taxon>Sinorhizobium</taxon>
    </lineage>
</organism>
<dbReference type="PANTHER" id="PTHR30290">
    <property type="entry name" value="PERIPLASMIC BINDING COMPONENT OF ABC TRANSPORTER"/>
    <property type="match status" value="1"/>
</dbReference>
<proteinExistence type="inferred from homology"/>
<dbReference type="GO" id="GO:1904680">
    <property type="term" value="F:peptide transmembrane transporter activity"/>
    <property type="evidence" value="ECO:0007669"/>
    <property type="project" value="TreeGrafter"/>
</dbReference>
<dbReference type="Gene3D" id="3.10.105.10">
    <property type="entry name" value="Dipeptide-binding Protein, Domain 3"/>
    <property type="match status" value="1"/>
</dbReference>
<dbReference type="PIRSF" id="PIRSF002741">
    <property type="entry name" value="MppA"/>
    <property type="match status" value="1"/>
</dbReference>
<keyword evidence="3" id="KW-0732">Signal</keyword>
<dbReference type="RefSeq" id="WP_153412665.1">
    <property type="nucleotide sequence ID" value="NZ_WISB01000043.1"/>
</dbReference>
<dbReference type="GO" id="GO:0015833">
    <property type="term" value="P:peptide transport"/>
    <property type="evidence" value="ECO:0007669"/>
    <property type="project" value="TreeGrafter"/>
</dbReference>
<evidence type="ECO:0000256" key="1">
    <source>
        <dbReference type="ARBA" id="ARBA00004418"/>
    </source>
</evidence>
<gene>
    <name evidence="5" type="ORF">GHJ91_07705</name>
</gene>
<dbReference type="Gene3D" id="3.40.190.10">
    <property type="entry name" value="Periplasmic binding protein-like II"/>
    <property type="match status" value="1"/>
</dbReference>
<comment type="similarity">
    <text evidence="2">Belongs to the bacterial solute-binding protein 5 family.</text>
</comment>
<dbReference type="GO" id="GO:0043190">
    <property type="term" value="C:ATP-binding cassette (ABC) transporter complex"/>
    <property type="evidence" value="ECO:0007669"/>
    <property type="project" value="InterPro"/>
</dbReference>
<evidence type="ECO:0000259" key="4">
    <source>
        <dbReference type="Pfam" id="PF00496"/>
    </source>
</evidence>
<feature type="chain" id="PRO_5026338853" evidence="3">
    <location>
        <begin position="28"/>
        <end position="508"/>
    </location>
</feature>
<dbReference type="EMBL" id="WISB01000043">
    <property type="protein sequence ID" value="MQW69061.1"/>
    <property type="molecule type" value="Genomic_DNA"/>
</dbReference>
<dbReference type="SUPFAM" id="SSF53850">
    <property type="entry name" value="Periplasmic binding protein-like II"/>
    <property type="match status" value="1"/>
</dbReference>